<evidence type="ECO:0000313" key="2">
    <source>
        <dbReference type="EMBL" id="CAK0787287.1"/>
    </source>
</evidence>
<gene>
    <name evidence="2" type="ORF">CVIRNUC_010505</name>
</gene>
<name>A0AAV1IM29_9CHLO</name>
<feature type="compositionally biased region" description="Polar residues" evidence="1">
    <location>
        <begin position="39"/>
        <end position="48"/>
    </location>
</feature>
<evidence type="ECO:0000256" key="1">
    <source>
        <dbReference type="SAM" id="MobiDB-lite"/>
    </source>
</evidence>
<reference evidence="2 3" key="1">
    <citation type="submission" date="2023-10" db="EMBL/GenBank/DDBJ databases">
        <authorList>
            <person name="Maclean D."/>
            <person name="Macfadyen A."/>
        </authorList>
    </citation>
    <scope>NUCLEOTIDE SEQUENCE [LARGE SCALE GENOMIC DNA]</scope>
</reference>
<dbReference type="EMBL" id="CAUYUE010000016">
    <property type="protein sequence ID" value="CAK0787287.1"/>
    <property type="molecule type" value="Genomic_DNA"/>
</dbReference>
<dbReference type="Proteomes" id="UP001314263">
    <property type="component" value="Unassembled WGS sequence"/>
</dbReference>
<feature type="compositionally biased region" description="Basic and acidic residues" evidence="1">
    <location>
        <begin position="195"/>
        <end position="204"/>
    </location>
</feature>
<comment type="caution">
    <text evidence="2">The sequence shown here is derived from an EMBL/GenBank/DDBJ whole genome shotgun (WGS) entry which is preliminary data.</text>
</comment>
<accession>A0AAV1IM29</accession>
<dbReference type="AlphaFoldDB" id="A0AAV1IM29"/>
<protein>
    <submittedName>
        <fullName evidence="2">Uncharacterized protein</fullName>
    </submittedName>
</protein>
<sequence>MGPGPVLGGKAGDQDYSLSSMLEHAPIKKQAEPEKGTPDLNSKLSSGEQDLLTGTGLVEGEGGKKPDFNIRMSGPMPEYAAEHPKADPGAAARGQRLGNPAMSTGTQEFLTGAGVMDGAPGKKPDFDIRMSGFPQDDGSINVAAPEPLDEAPKDISKYSREDKDMLRGAGLMSQASGLGPASARTTTDAPTKGYQGDELKKEQEEMPAAEFDKQPSTFDSVTQTVSKAKDSVLSAASQATDKVAEMTVGGSKEK</sequence>
<organism evidence="2 3">
    <name type="scientific">Coccomyxa viridis</name>
    <dbReference type="NCBI Taxonomy" id="1274662"/>
    <lineage>
        <taxon>Eukaryota</taxon>
        <taxon>Viridiplantae</taxon>
        <taxon>Chlorophyta</taxon>
        <taxon>core chlorophytes</taxon>
        <taxon>Trebouxiophyceae</taxon>
        <taxon>Trebouxiophyceae incertae sedis</taxon>
        <taxon>Coccomyxaceae</taxon>
        <taxon>Coccomyxa</taxon>
    </lineage>
</organism>
<proteinExistence type="predicted"/>
<keyword evidence="3" id="KW-1185">Reference proteome</keyword>
<feature type="compositionally biased region" description="Gly residues" evidence="1">
    <location>
        <begin position="1"/>
        <end position="11"/>
    </location>
</feature>
<evidence type="ECO:0000313" key="3">
    <source>
        <dbReference type="Proteomes" id="UP001314263"/>
    </source>
</evidence>
<feature type="compositionally biased region" description="Basic and acidic residues" evidence="1">
    <location>
        <begin position="25"/>
        <end position="37"/>
    </location>
</feature>
<feature type="region of interest" description="Disordered" evidence="1">
    <location>
        <begin position="1"/>
        <end position="155"/>
    </location>
</feature>
<feature type="region of interest" description="Disordered" evidence="1">
    <location>
        <begin position="172"/>
        <end position="219"/>
    </location>
</feature>